<dbReference type="Pfam" id="PF00117">
    <property type="entry name" value="GATase"/>
    <property type="match status" value="1"/>
</dbReference>
<dbReference type="InterPro" id="IPR029062">
    <property type="entry name" value="Class_I_gatase-like"/>
</dbReference>
<reference evidence="2 3" key="2">
    <citation type="journal article" date="2011" name="Stand. Genomic Sci.">
        <title>Complete genome sequence of Tolumonas auensis type strain (TA 4).</title>
        <authorList>
            <person name="Chertkov O."/>
            <person name="Copeland A."/>
            <person name="Lucas S."/>
            <person name="Lapidus A."/>
            <person name="Berry K.W."/>
            <person name="Detter J.C."/>
            <person name="Del Rio T.G."/>
            <person name="Hammon N."/>
            <person name="Dalin E."/>
            <person name="Tice H."/>
            <person name="Pitluck S."/>
            <person name="Richardson P."/>
            <person name="Bruce D."/>
            <person name="Goodwin L."/>
            <person name="Han C."/>
            <person name="Tapia R."/>
            <person name="Saunders E."/>
            <person name="Schmutz J."/>
            <person name="Brettin T."/>
            <person name="Larimer F."/>
            <person name="Land M."/>
            <person name="Hauser L."/>
            <person name="Spring S."/>
            <person name="Rohde M."/>
            <person name="Kyrpides N.C."/>
            <person name="Ivanova N."/>
            <person name="Goker M."/>
            <person name="Beller H.R."/>
            <person name="Klenk H.P."/>
            <person name="Woyke T."/>
        </authorList>
    </citation>
    <scope>NUCLEOTIDE SEQUENCE [LARGE SCALE GENOMIC DNA]</scope>
    <source>
        <strain evidence="3">DSM 9187 / TA4</strain>
    </source>
</reference>
<keyword evidence="2" id="KW-0315">Glutamine amidotransferase</keyword>
<dbReference type="PROSITE" id="PS51273">
    <property type="entry name" value="GATASE_TYPE_1"/>
    <property type="match status" value="1"/>
</dbReference>
<dbReference type="PANTHER" id="PTHR42695">
    <property type="entry name" value="GLUTAMINE AMIDOTRANSFERASE YLR126C-RELATED"/>
    <property type="match status" value="1"/>
</dbReference>
<dbReference type="GO" id="GO:0005829">
    <property type="term" value="C:cytosol"/>
    <property type="evidence" value="ECO:0007669"/>
    <property type="project" value="TreeGrafter"/>
</dbReference>
<dbReference type="Gene3D" id="3.40.50.880">
    <property type="match status" value="1"/>
</dbReference>
<dbReference type="InterPro" id="IPR044992">
    <property type="entry name" value="ChyE-like"/>
</dbReference>
<protein>
    <submittedName>
        <fullName evidence="2">Glutamine amidotransferase class-I</fullName>
    </submittedName>
</protein>
<evidence type="ECO:0000259" key="1">
    <source>
        <dbReference type="Pfam" id="PF00117"/>
    </source>
</evidence>
<organism evidence="2 3">
    <name type="scientific">Tolumonas auensis (strain DSM 9187 / NBRC 110442 / TA 4)</name>
    <dbReference type="NCBI Taxonomy" id="595494"/>
    <lineage>
        <taxon>Bacteria</taxon>
        <taxon>Pseudomonadati</taxon>
        <taxon>Pseudomonadota</taxon>
        <taxon>Gammaproteobacteria</taxon>
        <taxon>Aeromonadales</taxon>
        <taxon>Aeromonadaceae</taxon>
        <taxon>Tolumonas</taxon>
    </lineage>
</organism>
<dbReference type="InterPro" id="IPR017926">
    <property type="entry name" value="GATASE"/>
</dbReference>
<evidence type="ECO:0000313" key="3">
    <source>
        <dbReference type="Proteomes" id="UP000009073"/>
    </source>
</evidence>
<dbReference type="PANTHER" id="PTHR42695:SF5">
    <property type="entry name" value="GLUTAMINE AMIDOTRANSFERASE YLR126C-RELATED"/>
    <property type="match status" value="1"/>
</dbReference>
<evidence type="ECO:0000313" key="2">
    <source>
        <dbReference type="EMBL" id="ACQ94696.1"/>
    </source>
</evidence>
<gene>
    <name evidence="2" type="ordered locus">Tola_3108</name>
</gene>
<dbReference type="eggNOG" id="COG0518">
    <property type="taxonomic scope" value="Bacteria"/>
</dbReference>
<keyword evidence="3" id="KW-1185">Reference proteome</keyword>
<dbReference type="OrthoDB" id="9813383at2"/>
<dbReference type="FunFam" id="3.40.50.880:FF:000033">
    <property type="entry name" value="Glutamine amidotransferase class-I"/>
    <property type="match status" value="1"/>
</dbReference>
<proteinExistence type="predicted"/>
<dbReference type="AlphaFoldDB" id="C4LDT5"/>
<name>C4LDT5_TOLAT</name>
<dbReference type="GO" id="GO:0016740">
    <property type="term" value="F:transferase activity"/>
    <property type="evidence" value="ECO:0007669"/>
    <property type="project" value="UniProtKB-KW"/>
</dbReference>
<keyword evidence="2" id="KW-0808">Transferase</keyword>
<dbReference type="CDD" id="cd01741">
    <property type="entry name" value="GATase1_1"/>
    <property type="match status" value="1"/>
</dbReference>
<dbReference type="KEGG" id="tau:Tola_3108"/>
<reference evidence="3" key="1">
    <citation type="submission" date="2009-05" db="EMBL/GenBank/DDBJ databases">
        <title>Complete sequence of Tolumonas auensis DSM 9187.</title>
        <authorList>
            <consortium name="US DOE Joint Genome Institute"/>
            <person name="Lucas S."/>
            <person name="Copeland A."/>
            <person name="Lapidus A."/>
            <person name="Glavina del Rio T."/>
            <person name="Tice H."/>
            <person name="Bruce D."/>
            <person name="Goodwin L."/>
            <person name="Pitluck S."/>
            <person name="Chertkov O."/>
            <person name="Brettin T."/>
            <person name="Detter J.C."/>
            <person name="Han C."/>
            <person name="Larimer F."/>
            <person name="Land M."/>
            <person name="Hauser L."/>
            <person name="Kyrpides N."/>
            <person name="Mikhailova N."/>
            <person name="Spring S."/>
            <person name="Beller H."/>
        </authorList>
    </citation>
    <scope>NUCLEOTIDE SEQUENCE [LARGE SCALE GENOMIC DNA]</scope>
    <source>
        <strain evidence="3">DSM 9187 / TA4</strain>
    </source>
</reference>
<accession>C4LDT5</accession>
<sequence length="228" mass="25178">MRAYVLQHAPFEEPGNILHWLQQQQAETHYCRLYAGDPLPLVDAIDLLIVLGGPMSVNDEADYPWLKAEKVFLAQVIAAEKPVVGICLGAQLIAACQGARIYANHSKEIGWFDITAVSATGDLLALPSKIKVFHWHGETFDLPPGAVLLARSEACTNQIFQLGQRVIGLQCHPETIEENARSMVLHCADELVDGSFIQTADEILSATDAQYQQLSQLMAQILDYVVRK</sequence>
<dbReference type="STRING" id="595494.Tola_3108"/>
<dbReference type="RefSeq" id="WP_015880145.1">
    <property type="nucleotide sequence ID" value="NC_012691.1"/>
</dbReference>
<dbReference type="SUPFAM" id="SSF52317">
    <property type="entry name" value="Class I glutamine amidotransferase-like"/>
    <property type="match status" value="1"/>
</dbReference>
<dbReference type="HOGENOM" id="CLU_054974_3_3_6"/>
<dbReference type="EMBL" id="CP001616">
    <property type="protein sequence ID" value="ACQ94696.1"/>
    <property type="molecule type" value="Genomic_DNA"/>
</dbReference>
<feature type="domain" description="Glutamine amidotransferase" evidence="1">
    <location>
        <begin position="19"/>
        <end position="182"/>
    </location>
</feature>
<dbReference type="Proteomes" id="UP000009073">
    <property type="component" value="Chromosome"/>
</dbReference>